<organism evidence="2">
    <name type="scientific">viral metagenome</name>
    <dbReference type="NCBI Taxonomy" id="1070528"/>
    <lineage>
        <taxon>unclassified sequences</taxon>
        <taxon>metagenomes</taxon>
        <taxon>organismal metagenomes</taxon>
    </lineage>
</organism>
<reference evidence="2" key="1">
    <citation type="journal article" date="2020" name="Nature">
        <title>Giant virus diversity and host interactions through global metagenomics.</title>
        <authorList>
            <person name="Schulz F."/>
            <person name="Roux S."/>
            <person name="Paez-Espino D."/>
            <person name="Jungbluth S."/>
            <person name="Walsh D.A."/>
            <person name="Denef V.J."/>
            <person name="McMahon K.D."/>
            <person name="Konstantinidis K.T."/>
            <person name="Eloe-Fadrosh E.A."/>
            <person name="Kyrpides N.C."/>
            <person name="Woyke T."/>
        </authorList>
    </citation>
    <scope>NUCLEOTIDE SEQUENCE</scope>
    <source>
        <strain evidence="2">GVMAG-S-ERX555931-87</strain>
    </source>
</reference>
<protein>
    <submittedName>
        <fullName evidence="2">Uncharacterized protein</fullName>
    </submittedName>
</protein>
<evidence type="ECO:0000313" key="2">
    <source>
        <dbReference type="EMBL" id="QHT36432.1"/>
    </source>
</evidence>
<keyword evidence="1" id="KW-0472">Membrane</keyword>
<sequence length="42" mass="5001">MDNMFTKQFYMGILFMAIIICIICKVFNYKCRGGEMDDIVQR</sequence>
<evidence type="ECO:0000256" key="1">
    <source>
        <dbReference type="SAM" id="Phobius"/>
    </source>
</evidence>
<dbReference type="EMBL" id="MN738742">
    <property type="protein sequence ID" value="QHT36432.1"/>
    <property type="molecule type" value="Genomic_DNA"/>
</dbReference>
<keyword evidence="1" id="KW-0812">Transmembrane</keyword>
<accession>A0A6C0F5I4</accession>
<name>A0A6C0F5I4_9ZZZZ</name>
<dbReference type="AlphaFoldDB" id="A0A6C0F5I4"/>
<keyword evidence="1" id="KW-1133">Transmembrane helix</keyword>
<feature type="transmembrane region" description="Helical" evidence="1">
    <location>
        <begin position="9"/>
        <end position="28"/>
    </location>
</feature>
<proteinExistence type="predicted"/>